<evidence type="ECO:0000313" key="1">
    <source>
        <dbReference type="EMBL" id="RZO76233.1"/>
    </source>
</evidence>
<dbReference type="AlphaFoldDB" id="A0A520S180"/>
<reference evidence="1 2" key="1">
    <citation type="submission" date="2019-02" db="EMBL/GenBank/DDBJ databases">
        <title>Prokaryotic population dynamics and viral predation in marine succession experiment using metagenomics: the confinement effect.</title>
        <authorList>
            <person name="Haro-Moreno J.M."/>
            <person name="Rodriguez-Valera F."/>
            <person name="Lopez-Perez M."/>
        </authorList>
    </citation>
    <scope>NUCLEOTIDE SEQUENCE [LARGE SCALE GENOMIC DNA]</scope>
    <source>
        <strain evidence="1">MED-G157</strain>
    </source>
</reference>
<protein>
    <recommendedName>
        <fullName evidence="3">DUF1877 family protein</fullName>
    </recommendedName>
</protein>
<accession>A0A520S180</accession>
<name>A0A520S180_9GAMM</name>
<comment type="caution">
    <text evidence="1">The sequence shown here is derived from an EMBL/GenBank/DDBJ whole genome shotgun (WGS) entry which is preliminary data.</text>
</comment>
<sequence length="140" mass="15807">MREYFFIADTSLAKDLTEGILAEDLPSMQCNGISVDARVQLYSLLTSSRLDDSYKMEIPLLASYETNPAYYQLDVNLVSAISQIDENTAELIMKDWLATKDLEEITSDDTDPNDFLFSLIHFCQIATNETDLGIFLLSET</sequence>
<evidence type="ECO:0008006" key="3">
    <source>
        <dbReference type="Google" id="ProtNLM"/>
    </source>
</evidence>
<dbReference type="EMBL" id="SHAG01000015">
    <property type="protein sequence ID" value="RZO76233.1"/>
    <property type="molecule type" value="Genomic_DNA"/>
</dbReference>
<gene>
    <name evidence="1" type="ORF">EVA68_04870</name>
</gene>
<organism evidence="1 2">
    <name type="scientific">OM182 bacterium</name>
    <dbReference type="NCBI Taxonomy" id="2510334"/>
    <lineage>
        <taxon>Bacteria</taxon>
        <taxon>Pseudomonadati</taxon>
        <taxon>Pseudomonadota</taxon>
        <taxon>Gammaproteobacteria</taxon>
        <taxon>OMG group</taxon>
        <taxon>OM182 clade</taxon>
    </lineage>
</organism>
<dbReference type="Proteomes" id="UP000316199">
    <property type="component" value="Unassembled WGS sequence"/>
</dbReference>
<evidence type="ECO:0000313" key="2">
    <source>
        <dbReference type="Proteomes" id="UP000316199"/>
    </source>
</evidence>
<proteinExistence type="predicted"/>